<dbReference type="Gene3D" id="3.40.630.30">
    <property type="match status" value="1"/>
</dbReference>
<comment type="caution">
    <text evidence="1">The sequence shown here is derived from an EMBL/GenBank/DDBJ whole genome shotgun (WGS) entry which is preliminary data.</text>
</comment>
<name>A0ABW7NCS5_9BACT</name>
<dbReference type="EMBL" id="JBIPKE010000020">
    <property type="protein sequence ID" value="MFH6985403.1"/>
    <property type="molecule type" value="Genomic_DNA"/>
</dbReference>
<evidence type="ECO:0000313" key="1">
    <source>
        <dbReference type="EMBL" id="MFH6985403.1"/>
    </source>
</evidence>
<dbReference type="RefSeq" id="WP_395418865.1">
    <property type="nucleotide sequence ID" value="NZ_JBIPKE010000020.1"/>
</dbReference>
<accession>A0ABW7NCS5</accession>
<protein>
    <recommendedName>
        <fullName evidence="3">N-acetyltransferase domain-containing protein</fullName>
    </recommendedName>
</protein>
<dbReference type="InterPro" id="IPR039968">
    <property type="entry name" value="BcerS-like"/>
</dbReference>
<dbReference type="PANTHER" id="PTHR41368">
    <property type="entry name" value="PROTEIN YGHO"/>
    <property type="match status" value="1"/>
</dbReference>
<reference evidence="1 2" key="1">
    <citation type="journal article" date="2013" name="Int. J. Syst. Evol. Microbiol.">
        <title>Marinoscillum luteum sp. nov., isolated from marine sediment.</title>
        <authorList>
            <person name="Cha I.T."/>
            <person name="Park S.J."/>
            <person name="Kim S.J."/>
            <person name="Kim J.G."/>
            <person name="Jung M.Y."/>
            <person name="Shin K.S."/>
            <person name="Kwon K.K."/>
            <person name="Yang S.H."/>
            <person name="Seo Y.S."/>
            <person name="Rhee S.K."/>
        </authorList>
    </citation>
    <scope>NUCLEOTIDE SEQUENCE [LARGE SCALE GENOMIC DNA]</scope>
    <source>
        <strain evidence="1 2">KCTC 23939</strain>
    </source>
</reference>
<dbReference type="PANTHER" id="PTHR41368:SF1">
    <property type="entry name" value="PROTEIN YGHO"/>
    <property type="match status" value="1"/>
</dbReference>
<evidence type="ECO:0000313" key="2">
    <source>
        <dbReference type="Proteomes" id="UP001610063"/>
    </source>
</evidence>
<dbReference type="SUPFAM" id="SSF55729">
    <property type="entry name" value="Acyl-CoA N-acyltransferases (Nat)"/>
    <property type="match status" value="1"/>
</dbReference>
<organism evidence="1 2">
    <name type="scientific">Marinoscillum luteum</name>
    <dbReference type="NCBI Taxonomy" id="861051"/>
    <lineage>
        <taxon>Bacteria</taxon>
        <taxon>Pseudomonadati</taxon>
        <taxon>Bacteroidota</taxon>
        <taxon>Cytophagia</taxon>
        <taxon>Cytophagales</taxon>
        <taxon>Reichenbachiellaceae</taxon>
        <taxon>Marinoscillum</taxon>
    </lineage>
</organism>
<dbReference type="InterPro" id="IPR016181">
    <property type="entry name" value="Acyl_CoA_acyltransferase"/>
</dbReference>
<dbReference type="Proteomes" id="UP001610063">
    <property type="component" value="Unassembled WGS sequence"/>
</dbReference>
<gene>
    <name evidence="1" type="ORF">ACHKAR_18265</name>
</gene>
<evidence type="ECO:0008006" key="3">
    <source>
        <dbReference type="Google" id="ProtNLM"/>
    </source>
</evidence>
<keyword evidence="2" id="KW-1185">Reference proteome</keyword>
<sequence>MPIEIQEITSKKGLKDFVRFQWKLYKGVAPYVPPVMDFELSALSKEKNPAFEHSEGRFWLAYKDGEAVGRVAGIIHGAEAEKEKKIRFGWIDFIDDYDVSKALIDTVQEWGKSEDLEVIHGPLGFTDLDFEGTLISGFNQMATQATLYNYPYYQDHFENMGFEKAVDWTETRIKVPPGIGGDLNRAADLIGRRYGMQIKKFKSGKEILKYADQVFELLNESYSHLYGYYPLSEKQIKYFIDQYFGFVVKDMVALVNDKEDQVIGFAVTFPSLSKAFKKAKGSLYPFGFLHVLKAFYFNDTVDFFLVAAKKEYQNKGLHALLWSSLYEAFVKHKIKYVFSGQMLEDNKNVNNLLTKYESAKDEEIRRRCFTKTIV</sequence>
<proteinExistence type="predicted"/>